<name>A0AAD5JR63_9FUNG</name>
<reference evidence="1" key="2">
    <citation type="submission" date="2023-02" db="EMBL/GenBank/DDBJ databases">
        <authorList>
            <consortium name="DOE Joint Genome Institute"/>
            <person name="Mondo S.J."/>
            <person name="Chang Y."/>
            <person name="Wang Y."/>
            <person name="Ahrendt S."/>
            <person name="Andreopoulos W."/>
            <person name="Barry K."/>
            <person name="Beard J."/>
            <person name="Benny G.L."/>
            <person name="Blankenship S."/>
            <person name="Bonito G."/>
            <person name="Cuomo C."/>
            <person name="Desiro A."/>
            <person name="Gervers K.A."/>
            <person name="Hundley H."/>
            <person name="Kuo A."/>
            <person name="LaButti K."/>
            <person name="Lang B.F."/>
            <person name="Lipzen A."/>
            <person name="O'Donnell K."/>
            <person name="Pangilinan J."/>
            <person name="Reynolds N."/>
            <person name="Sandor L."/>
            <person name="Smith M.W."/>
            <person name="Tsang A."/>
            <person name="Grigoriev I.V."/>
            <person name="Stajich J.E."/>
            <person name="Spatafora J.W."/>
        </authorList>
    </citation>
    <scope>NUCLEOTIDE SEQUENCE</scope>
    <source>
        <strain evidence="1">RSA 2281</strain>
    </source>
</reference>
<sequence length="258" mass="29316">MCSTSTTNINNNNNNNSIILSSSSLSPSTTMMLLLSPYGIIMDTTPLRKLWHGQPLMRFVHTDDLIRLCGSLSAAYKQTTTTTTQIITNDHDNNNNNYDDDDEQVIQSLRVRIATHLDGPYQWYELLVIESEPHLQIIIQPSNKKNHEALSDDDEKQSWMHHAVENGVTIVAHALVVLVQLLQDHAGYQLKNVPYELTDKMLSMLAWTGLIKDMGLAKTVVDRLLDQCMSHITLYMEQTLKHHHQHPTNSPTLCKMFV</sequence>
<organism evidence="1 2">
    <name type="scientific">Phascolomyces articulosus</name>
    <dbReference type="NCBI Taxonomy" id="60185"/>
    <lineage>
        <taxon>Eukaryota</taxon>
        <taxon>Fungi</taxon>
        <taxon>Fungi incertae sedis</taxon>
        <taxon>Mucoromycota</taxon>
        <taxon>Mucoromycotina</taxon>
        <taxon>Mucoromycetes</taxon>
        <taxon>Mucorales</taxon>
        <taxon>Lichtheimiaceae</taxon>
        <taxon>Phascolomyces</taxon>
    </lineage>
</organism>
<dbReference type="AlphaFoldDB" id="A0AAD5JR63"/>
<protein>
    <submittedName>
        <fullName evidence="1">Uncharacterized protein</fullName>
    </submittedName>
</protein>
<accession>A0AAD5JR63</accession>
<reference evidence="1" key="1">
    <citation type="journal article" date="2022" name="IScience">
        <title>Evolution of zygomycete secretomes and the origins of terrestrial fungal ecologies.</title>
        <authorList>
            <person name="Chang Y."/>
            <person name="Wang Y."/>
            <person name="Mondo S."/>
            <person name="Ahrendt S."/>
            <person name="Andreopoulos W."/>
            <person name="Barry K."/>
            <person name="Beard J."/>
            <person name="Benny G.L."/>
            <person name="Blankenship S."/>
            <person name="Bonito G."/>
            <person name="Cuomo C."/>
            <person name="Desiro A."/>
            <person name="Gervers K.A."/>
            <person name="Hundley H."/>
            <person name="Kuo A."/>
            <person name="LaButti K."/>
            <person name="Lang B.F."/>
            <person name="Lipzen A."/>
            <person name="O'Donnell K."/>
            <person name="Pangilinan J."/>
            <person name="Reynolds N."/>
            <person name="Sandor L."/>
            <person name="Smith M.E."/>
            <person name="Tsang A."/>
            <person name="Grigoriev I.V."/>
            <person name="Stajich J.E."/>
            <person name="Spatafora J.W."/>
        </authorList>
    </citation>
    <scope>NUCLEOTIDE SEQUENCE</scope>
    <source>
        <strain evidence="1">RSA 2281</strain>
    </source>
</reference>
<keyword evidence="2" id="KW-1185">Reference proteome</keyword>
<gene>
    <name evidence="1" type="ORF">BDA99DRAFT_210255</name>
</gene>
<evidence type="ECO:0000313" key="2">
    <source>
        <dbReference type="Proteomes" id="UP001209540"/>
    </source>
</evidence>
<proteinExistence type="predicted"/>
<dbReference type="EMBL" id="JAIXMP010000032">
    <property type="protein sequence ID" value="KAI9250547.1"/>
    <property type="molecule type" value="Genomic_DNA"/>
</dbReference>
<dbReference type="Proteomes" id="UP001209540">
    <property type="component" value="Unassembled WGS sequence"/>
</dbReference>
<comment type="caution">
    <text evidence="1">The sequence shown here is derived from an EMBL/GenBank/DDBJ whole genome shotgun (WGS) entry which is preliminary data.</text>
</comment>
<evidence type="ECO:0000313" key="1">
    <source>
        <dbReference type="EMBL" id="KAI9250547.1"/>
    </source>
</evidence>